<dbReference type="InterPro" id="IPR012349">
    <property type="entry name" value="Split_barrel_FMN-bd"/>
</dbReference>
<reference evidence="1 2" key="1">
    <citation type="submission" date="2017-09" db="EMBL/GenBank/DDBJ databases">
        <title>Depth-based differentiation of microbial function through sediment-hosted aquifers and enrichment of novel symbionts in the deep terrestrial subsurface.</title>
        <authorList>
            <person name="Probst A.J."/>
            <person name="Ladd B."/>
            <person name="Jarett J.K."/>
            <person name="Geller-Mcgrath D.E."/>
            <person name="Sieber C.M."/>
            <person name="Emerson J.B."/>
            <person name="Anantharaman K."/>
            <person name="Thomas B.C."/>
            <person name="Malmstrom R."/>
            <person name="Stieglmeier M."/>
            <person name="Klingl A."/>
            <person name="Woyke T."/>
            <person name="Ryan C.M."/>
            <person name="Banfield J.F."/>
        </authorList>
    </citation>
    <scope>NUCLEOTIDE SEQUENCE [LARGE SCALE GENOMIC DNA]</scope>
    <source>
        <strain evidence="1">CG22_combo_CG10-13_8_21_14_all_33_16</strain>
    </source>
</reference>
<dbReference type="SUPFAM" id="SSF50475">
    <property type="entry name" value="FMN-binding split barrel"/>
    <property type="match status" value="1"/>
</dbReference>
<gene>
    <name evidence="1" type="ORF">COW96_02960</name>
</gene>
<organism evidence="1 2">
    <name type="scientific">Candidatus Roizmanbacteria bacterium CG22_combo_CG10-13_8_21_14_all_33_16</name>
    <dbReference type="NCBI Taxonomy" id="1974859"/>
    <lineage>
        <taxon>Bacteria</taxon>
        <taxon>Candidatus Roizmaniibacteriota</taxon>
    </lineage>
</organism>
<dbReference type="Gene3D" id="2.30.110.10">
    <property type="entry name" value="Electron Transport, Fmn-binding Protein, Chain A"/>
    <property type="match status" value="1"/>
</dbReference>
<comment type="caution">
    <text evidence="1">The sequence shown here is derived from an EMBL/GenBank/DDBJ whole genome shotgun (WGS) entry which is preliminary data.</text>
</comment>
<dbReference type="EMBL" id="PCTD01000129">
    <property type="protein sequence ID" value="PIP64361.1"/>
    <property type="molecule type" value="Genomic_DNA"/>
</dbReference>
<dbReference type="Proteomes" id="UP000230802">
    <property type="component" value="Unassembled WGS sequence"/>
</dbReference>
<dbReference type="AlphaFoldDB" id="A0A2H0C3I5"/>
<proteinExistence type="predicted"/>
<accession>A0A2H0C3I5</accession>
<name>A0A2H0C3I5_9BACT</name>
<evidence type="ECO:0000313" key="1">
    <source>
        <dbReference type="EMBL" id="PIP64361.1"/>
    </source>
</evidence>
<sequence>MIRNILYINVASITPSGKPWNSPVYCAFDKNLNFYWLSWKLNQHSVNIRNNPNVFVTIYDSTVPASTGVGVYFEGKAYELNNIKDIFLGIKEVYKREKRKSRDVIQFLKKFPRRVYKFVPERVWINGDGDIEGNYIDIRTELNLNELKLAVSE</sequence>
<protein>
    <submittedName>
        <fullName evidence="1">Uncharacterized protein</fullName>
    </submittedName>
</protein>
<evidence type="ECO:0000313" key="2">
    <source>
        <dbReference type="Proteomes" id="UP000230802"/>
    </source>
</evidence>